<dbReference type="Proteomes" id="UP000003157">
    <property type="component" value="Unassembled WGS sequence"/>
</dbReference>
<evidence type="ECO:0008006" key="3">
    <source>
        <dbReference type="Google" id="ProtNLM"/>
    </source>
</evidence>
<dbReference type="EMBL" id="ADKX01000023">
    <property type="protein sequence ID" value="EFW05428.1"/>
    <property type="molecule type" value="Genomic_DNA"/>
</dbReference>
<dbReference type="HOGENOM" id="CLU_2445797_0_0_9"/>
<evidence type="ECO:0000313" key="2">
    <source>
        <dbReference type="Proteomes" id="UP000003157"/>
    </source>
</evidence>
<dbReference type="AlphaFoldDB" id="E7G8Y7"/>
<protein>
    <recommendedName>
        <fullName evidence="3">Transposase (putative) YhgA-like domain-containing protein</fullName>
    </recommendedName>
</protein>
<evidence type="ECO:0000313" key="1">
    <source>
        <dbReference type="EMBL" id="EFW05428.1"/>
    </source>
</evidence>
<proteinExistence type="predicted"/>
<gene>
    <name evidence="1" type="ORF">HMPREF9488_01225</name>
</gene>
<keyword evidence="2" id="KW-1185">Reference proteome</keyword>
<name>E7G8Y7_9FIRM</name>
<sequence length="90" mass="10691">MIDDDFMRIVFKDKECLTQFLEIILERPIEIIEWHVQYDINNILGRSISIDVFVKTENHYINIEVQRDYTGANPRRARFHGSLIDASTSY</sequence>
<accession>E7G8Y7</accession>
<organism evidence="1 2">
    <name type="scientific">Coprobacillus cateniformis</name>
    <dbReference type="NCBI Taxonomy" id="100884"/>
    <lineage>
        <taxon>Bacteria</taxon>
        <taxon>Bacillati</taxon>
        <taxon>Bacillota</taxon>
        <taxon>Erysipelotrichia</taxon>
        <taxon>Erysipelotrichales</taxon>
        <taxon>Coprobacillaceae</taxon>
        <taxon>Coprobacillus</taxon>
    </lineage>
</organism>
<reference evidence="1 2" key="1">
    <citation type="submission" date="2010-12" db="EMBL/GenBank/DDBJ databases">
        <title>The Genome Sequence of Coprobacillus sp. strain 29_1.</title>
        <authorList>
            <consortium name="The Broad Institute Genome Sequencing Platform"/>
            <person name="Earl A."/>
            <person name="Ward D."/>
            <person name="Feldgarden M."/>
            <person name="Gevers D."/>
            <person name="Daigneault M."/>
            <person name="Sibley C.D."/>
            <person name="White A."/>
            <person name="Strauss J."/>
            <person name="Allen-Vercoe E."/>
            <person name="Young S.K."/>
            <person name="Zeng Q."/>
            <person name="Gargeya S."/>
            <person name="Fitzgerald M."/>
            <person name="Haas B."/>
            <person name="Abouelleil A."/>
            <person name="Alvarado L."/>
            <person name="Arachchi H.M."/>
            <person name="Berlin A."/>
            <person name="Brown A."/>
            <person name="Chapman S.B."/>
            <person name="Chen Z."/>
            <person name="Dunbar C."/>
            <person name="Freedman E."/>
            <person name="Gearin G."/>
            <person name="Gellesch M."/>
            <person name="Goldberg J."/>
            <person name="Griggs A."/>
            <person name="Gujja S."/>
            <person name="Heilman E."/>
            <person name="Heiman D."/>
            <person name="Howarth C."/>
            <person name="Larson L."/>
            <person name="Lui A."/>
            <person name="MacDonald P.J.P."/>
            <person name="Mehta T."/>
            <person name="Montmayeur A."/>
            <person name="Murphy C."/>
            <person name="Neiman D."/>
            <person name="Pearson M."/>
            <person name="Priest M."/>
            <person name="Roberts A."/>
            <person name="Saif S."/>
            <person name="Shea T."/>
            <person name="Shenoy N."/>
            <person name="Sisk P."/>
            <person name="Stolte C."/>
            <person name="Sykes S."/>
            <person name="White J."/>
            <person name="Yandava C."/>
            <person name="Nusbaum C."/>
            <person name="Birren B."/>
        </authorList>
    </citation>
    <scope>NUCLEOTIDE SEQUENCE [LARGE SCALE GENOMIC DNA]</scope>
    <source>
        <strain evidence="1 2">29_1</strain>
    </source>
</reference>
<comment type="caution">
    <text evidence="1">The sequence shown here is derived from an EMBL/GenBank/DDBJ whole genome shotgun (WGS) entry which is preliminary data.</text>
</comment>
<feature type="non-terminal residue" evidence="1">
    <location>
        <position position="90"/>
    </location>
</feature>